<keyword evidence="12 15" id="KW-0234">DNA repair</keyword>
<comment type="similarity">
    <text evidence="14 15">Belongs to the XPG/RAD2 endonuclease family. FEN1 subfamily.</text>
</comment>
<evidence type="ECO:0000256" key="7">
    <source>
        <dbReference type="ARBA" id="ARBA00022763"/>
    </source>
</evidence>
<dbReference type="GO" id="GO:0017108">
    <property type="term" value="F:5'-flap endonuclease activity"/>
    <property type="evidence" value="ECO:0007669"/>
    <property type="project" value="UniProtKB-UniRule"/>
</dbReference>
<keyword evidence="7 15" id="KW-0227">DNA damage</keyword>
<keyword evidence="9 15" id="KW-0269">Exonuclease</keyword>
<reference evidence="20" key="1">
    <citation type="submission" date="2021-10" db="EMBL/GenBank/DDBJ databases">
        <title>Tropical sea cucumber genome reveals ecological adaptation and Cuvierian tubules defense mechanism.</title>
        <authorList>
            <person name="Chen T."/>
        </authorList>
    </citation>
    <scope>NUCLEOTIDE SEQUENCE</scope>
    <source>
        <strain evidence="20">Nanhai2018</strain>
        <tissue evidence="20">Muscle</tissue>
    </source>
</reference>
<evidence type="ECO:0000256" key="12">
    <source>
        <dbReference type="ARBA" id="ARBA00023204"/>
    </source>
</evidence>
<feature type="domain" description="XPG N-terminal" evidence="19">
    <location>
        <begin position="1"/>
        <end position="107"/>
    </location>
</feature>
<dbReference type="HAMAP" id="MF_00614">
    <property type="entry name" value="Fen"/>
    <property type="match status" value="1"/>
</dbReference>
<comment type="function">
    <text evidence="15">Structure-specific nuclease with 5'-flap endonuclease and 5'-3' exonuclease activities involved in DNA replication and repair. During DNA replication, cleaves the 5'-overhanging flap structure that is generated by displacement synthesis when DNA polymerase encounters the 5'-end of a downstream Okazaki fragment. It enters the flap from the 5'-end and then tracks to cleave the flap base, leaving a nick for ligation. Also involved in the long patch base excision repair (LP-BER) pathway, by cleaving within the apurinic/apyrimidinic (AP) site-terminated flap. Acts as a genome stabilization factor that prevents flaps from equilibrating into structures that lead to duplications and deletions. Also possesses 5'-3' exonuclease activity on nicked or gapped double-stranded DNA, and exhibits RNase H activity. Also involved in replication and repair of rDNA and in repairing mitochondrial DNA.</text>
</comment>
<feature type="domain" description="5'-3' exonuclease" evidence="17">
    <location>
        <begin position="29"/>
        <end position="304"/>
    </location>
</feature>
<dbReference type="PRINTS" id="PR00853">
    <property type="entry name" value="XPGRADSUPER"/>
</dbReference>
<feature type="domain" description="XPG-I" evidence="18">
    <location>
        <begin position="146"/>
        <end position="218"/>
    </location>
</feature>
<name>A0A9Q1C8R1_HOLLE</name>
<dbReference type="SMART" id="SM00484">
    <property type="entry name" value="XPGI"/>
    <property type="match status" value="1"/>
</dbReference>
<keyword evidence="13 15" id="KW-0539">Nucleus</keyword>
<dbReference type="PROSITE" id="PS00842">
    <property type="entry name" value="XPG_2"/>
    <property type="match status" value="1"/>
</dbReference>
<dbReference type="FunFam" id="3.40.50.1010:FF:000003">
    <property type="entry name" value="Flap endonuclease 1"/>
    <property type="match status" value="1"/>
</dbReference>
<keyword evidence="11 15" id="KW-0496">Mitochondrion</keyword>
<dbReference type="SMART" id="SM00485">
    <property type="entry name" value="XPGN"/>
    <property type="match status" value="1"/>
</dbReference>
<dbReference type="GO" id="GO:0043137">
    <property type="term" value="P:DNA replication, removal of RNA primer"/>
    <property type="evidence" value="ECO:0007669"/>
    <property type="project" value="UniProtKB-UniRule"/>
</dbReference>
<evidence type="ECO:0000259" key="19">
    <source>
        <dbReference type="SMART" id="SM00485"/>
    </source>
</evidence>
<dbReference type="SUPFAM" id="SSF88723">
    <property type="entry name" value="PIN domain-like"/>
    <property type="match status" value="1"/>
</dbReference>
<dbReference type="GO" id="GO:0006284">
    <property type="term" value="P:base-excision repair"/>
    <property type="evidence" value="ECO:0007669"/>
    <property type="project" value="UniProtKB-UniRule"/>
</dbReference>
<dbReference type="InterPro" id="IPR006084">
    <property type="entry name" value="XPG/Rad2"/>
</dbReference>
<dbReference type="SMART" id="SM00475">
    <property type="entry name" value="53EXOc"/>
    <property type="match status" value="1"/>
</dbReference>
<dbReference type="InterPro" id="IPR006086">
    <property type="entry name" value="XPG-I_dom"/>
</dbReference>
<dbReference type="FunFam" id="1.10.150.20:FF:000009">
    <property type="entry name" value="Flap endonuclease 1"/>
    <property type="match status" value="1"/>
</dbReference>
<dbReference type="AlphaFoldDB" id="A0A9Q1C8R1"/>
<evidence type="ECO:0000259" key="17">
    <source>
        <dbReference type="SMART" id="SM00475"/>
    </source>
</evidence>
<dbReference type="OrthoDB" id="1937206at2759"/>
<keyword evidence="21" id="KW-1185">Reference proteome</keyword>
<dbReference type="Gene3D" id="1.10.150.20">
    <property type="entry name" value="5' to 3' exonuclease, C-terminal subdomain"/>
    <property type="match status" value="1"/>
</dbReference>
<dbReference type="GO" id="GO:0030145">
    <property type="term" value="F:manganese ion binding"/>
    <property type="evidence" value="ECO:0007669"/>
    <property type="project" value="TreeGrafter"/>
</dbReference>
<keyword evidence="4 15" id="KW-0540">Nuclease</keyword>
<dbReference type="GO" id="GO:0000287">
    <property type="term" value="F:magnesium ion binding"/>
    <property type="evidence" value="ECO:0007669"/>
    <property type="project" value="UniProtKB-UniRule"/>
</dbReference>
<evidence type="ECO:0000256" key="3">
    <source>
        <dbReference type="ARBA" id="ARBA00022705"/>
    </source>
</evidence>
<evidence type="ECO:0000256" key="9">
    <source>
        <dbReference type="ARBA" id="ARBA00022839"/>
    </source>
</evidence>
<gene>
    <name evidence="20" type="ORF">HOLleu_12157</name>
</gene>
<dbReference type="InterPro" id="IPR008918">
    <property type="entry name" value="HhH2"/>
</dbReference>
<feature type="compositionally biased region" description="Basic residues" evidence="16">
    <location>
        <begin position="363"/>
        <end position="372"/>
    </location>
</feature>
<comment type="cofactor">
    <cofactor evidence="15">
        <name>Mg(2+)</name>
        <dbReference type="ChEBI" id="CHEBI:18420"/>
    </cofactor>
    <text evidence="15">Binds 2 magnesium ions per subunit. They probably participate in the reaction catalyzed by the enzyme. May bind an additional third magnesium ion after substrate binding.</text>
</comment>
<evidence type="ECO:0000256" key="13">
    <source>
        <dbReference type="ARBA" id="ARBA00023242"/>
    </source>
</evidence>
<evidence type="ECO:0000256" key="10">
    <source>
        <dbReference type="ARBA" id="ARBA00022842"/>
    </source>
</evidence>
<dbReference type="CDD" id="cd09867">
    <property type="entry name" value="PIN_FEN1"/>
    <property type="match status" value="1"/>
</dbReference>
<dbReference type="PROSITE" id="PS00841">
    <property type="entry name" value="XPG_1"/>
    <property type="match status" value="1"/>
</dbReference>
<evidence type="ECO:0000256" key="14">
    <source>
        <dbReference type="ARBA" id="ARBA00034726"/>
    </source>
</evidence>
<evidence type="ECO:0000256" key="16">
    <source>
        <dbReference type="SAM" id="MobiDB-lite"/>
    </source>
</evidence>
<dbReference type="SMART" id="SM00279">
    <property type="entry name" value="HhH2"/>
    <property type="match status" value="1"/>
</dbReference>
<comment type="caution">
    <text evidence="20">The sequence shown here is derived from an EMBL/GenBank/DDBJ whole genome shotgun (WGS) entry which is preliminary data.</text>
</comment>
<dbReference type="GO" id="GO:0005730">
    <property type="term" value="C:nucleolus"/>
    <property type="evidence" value="ECO:0007669"/>
    <property type="project" value="UniProtKB-SubCell"/>
</dbReference>
<dbReference type="InterPro" id="IPR006085">
    <property type="entry name" value="XPG_DNA_repair_N"/>
</dbReference>
<dbReference type="GO" id="GO:0005739">
    <property type="term" value="C:mitochondrion"/>
    <property type="evidence" value="ECO:0007669"/>
    <property type="project" value="UniProtKB-SubCell"/>
</dbReference>
<feature type="region of interest" description="Disordered" evidence="16">
    <location>
        <begin position="345"/>
        <end position="372"/>
    </location>
</feature>
<dbReference type="Pfam" id="PF00867">
    <property type="entry name" value="XPG_I"/>
    <property type="match status" value="1"/>
</dbReference>
<evidence type="ECO:0000313" key="20">
    <source>
        <dbReference type="EMBL" id="KAJ8041358.1"/>
    </source>
</evidence>
<comment type="subcellular location">
    <subcellularLocation>
        <location evidence="1 15">Mitochondrion</location>
    </subcellularLocation>
    <subcellularLocation>
        <location evidence="15">Nucleus</location>
        <location evidence="15">Nucleolus</location>
    </subcellularLocation>
    <subcellularLocation>
        <location evidence="15">Nucleus</location>
        <location evidence="15">Nucleoplasm</location>
    </subcellularLocation>
    <text evidence="15">Resides mostly in the nucleoli and relocalizes to the nucleoplasm upon DNA damage.</text>
</comment>
<organism evidence="20 21">
    <name type="scientific">Holothuria leucospilota</name>
    <name type="common">Black long sea cucumber</name>
    <name type="synonym">Mertensiothuria leucospilota</name>
    <dbReference type="NCBI Taxonomy" id="206669"/>
    <lineage>
        <taxon>Eukaryota</taxon>
        <taxon>Metazoa</taxon>
        <taxon>Echinodermata</taxon>
        <taxon>Eleutherozoa</taxon>
        <taxon>Echinozoa</taxon>
        <taxon>Holothuroidea</taxon>
        <taxon>Aspidochirotacea</taxon>
        <taxon>Aspidochirotida</taxon>
        <taxon>Holothuriidae</taxon>
        <taxon>Holothuria</taxon>
    </lineage>
</organism>
<evidence type="ECO:0000259" key="18">
    <source>
        <dbReference type="SMART" id="SM00484"/>
    </source>
</evidence>
<dbReference type="InterPro" id="IPR023426">
    <property type="entry name" value="Flap_endonuc"/>
</dbReference>
<evidence type="ECO:0000256" key="11">
    <source>
        <dbReference type="ARBA" id="ARBA00023128"/>
    </source>
</evidence>
<accession>A0A9Q1C8R1</accession>
<evidence type="ECO:0000256" key="8">
    <source>
        <dbReference type="ARBA" id="ARBA00022801"/>
    </source>
</evidence>
<dbReference type="SUPFAM" id="SSF47807">
    <property type="entry name" value="5' to 3' exonuclease, C-terminal subdomain"/>
    <property type="match status" value="1"/>
</dbReference>
<dbReference type="Proteomes" id="UP001152320">
    <property type="component" value="Chromosome 5"/>
</dbReference>
<dbReference type="InterPro" id="IPR036279">
    <property type="entry name" value="5-3_exonuclease_C_sf"/>
</dbReference>
<evidence type="ECO:0000256" key="2">
    <source>
        <dbReference type="ARBA" id="ARBA00022553"/>
    </source>
</evidence>
<evidence type="ECO:0000256" key="15">
    <source>
        <dbReference type="HAMAP-Rule" id="MF_03140"/>
    </source>
</evidence>
<keyword evidence="10 15" id="KW-0460">Magnesium</keyword>
<keyword evidence="6 15" id="KW-0255">Endonuclease</keyword>
<evidence type="ECO:0000256" key="6">
    <source>
        <dbReference type="ARBA" id="ARBA00022759"/>
    </source>
</evidence>
<protein>
    <recommendedName>
        <fullName evidence="15">Flap endonuclease 1</fullName>
        <shortName evidence="15">FEN-1</shortName>
        <ecNumber evidence="15">3.1.-.-</ecNumber>
    </recommendedName>
    <alternativeName>
        <fullName evidence="15">Flap structure-specific endonuclease 1</fullName>
    </alternativeName>
</protein>
<dbReference type="EMBL" id="JAIZAY010000005">
    <property type="protein sequence ID" value="KAJ8041358.1"/>
    <property type="molecule type" value="Genomic_DNA"/>
</dbReference>
<keyword evidence="5 15" id="KW-0479">Metal-binding</keyword>
<dbReference type="EC" id="3.1.-.-" evidence="15"/>
<dbReference type="GO" id="GO:0004523">
    <property type="term" value="F:RNA-DNA hybrid ribonuclease activity"/>
    <property type="evidence" value="ECO:0007669"/>
    <property type="project" value="TreeGrafter"/>
</dbReference>
<dbReference type="Gene3D" id="3.40.50.1010">
    <property type="entry name" value="5'-nuclease"/>
    <property type="match status" value="1"/>
</dbReference>
<keyword evidence="8 15" id="KW-0378">Hydrolase</keyword>
<evidence type="ECO:0000256" key="5">
    <source>
        <dbReference type="ARBA" id="ARBA00022723"/>
    </source>
</evidence>
<dbReference type="Pfam" id="PF00752">
    <property type="entry name" value="XPG_N"/>
    <property type="match status" value="1"/>
</dbReference>
<dbReference type="PANTHER" id="PTHR11081">
    <property type="entry name" value="FLAP ENDONUCLEASE FAMILY MEMBER"/>
    <property type="match status" value="1"/>
</dbReference>
<keyword evidence="2 15" id="KW-0597">Phosphoprotein</keyword>
<evidence type="ECO:0000256" key="4">
    <source>
        <dbReference type="ARBA" id="ARBA00022722"/>
    </source>
</evidence>
<evidence type="ECO:0000256" key="1">
    <source>
        <dbReference type="ARBA" id="ARBA00004173"/>
    </source>
</evidence>
<dbReference type="InterPro" id="IPR002421">
    <property type="entry name" value="5-3_exonuclease"/>
</dbReference>
<keyword evidence="3 15" id="KW-0235">DNA replication</keyword>
<dbReference type="InterPro" id="IPR019974">
    <property type="entry name" value="XPG_CS"/>
</dbReference>
<dbReference type="InterPro" id="IPR029060">
    <property type="entry name" value="PIN-like_dom_sf"/>
</dbReference>
<dbReference type="GO" id="GO:0008409">
    <property type="term" value="F:5'-3' exonuclease activity"/>
    <property type="evidence" value="ECO:0007669"/>
    <property type="project" value="UniProtKB-UniRule"/>
</dbReference>
<proteinExistence type="inferred from homology"/>
<dbReference type="PANTHER" id="PTHR11081:SF9">
    <property type="entry name" value="FLAP ENDONUCLEASE 1"/>
    <property type="match status" value="1"/>
</dbReference>
<dbReference type="GO" id="GO:0005654">
    <property type="term" value="C:nucleoplasm"/>
    <property type="evidence" value="ECO:0007669"/>
    <property type="project" value="UniProtKB-SubCell"/>
</dbReference>
<dbReference type="GO" id="GO:0003677">
    <property type="term" value="F:DNA binding"/>
    <property type="evidence" value="ECO:0007669"/>
    <property type="project" value="UniProtKB-UniRule"/>
</dbReference>
<evidence type="ECO:0000313" key="21">
    <source>
        <dbReference type="Proteomes" id="UP001152320"/>
    </source>
</evidence>
<sequence length="372" mass="42088">MGIHNLAKLIADHAPNAMKEHEMKSYFGRKIAIDASMCIYQFLIAVRSDGAQLANEDGEVTSHLVGLFYRTIRMIDNGIKPVYVFDGKPPELKSGELVKRKERREEAEKELEKAKEAGDTEGVQKFERRLVRATPQHNEDCKSLLKLMGVPYVEAPGEAEAQCVALVNGGKVFAVGTEDMDALTFGTNVMLRHLTASEAKKLPVQEYSFNRVLEGLELTHDQFIDLCILMGCDYCGTIRGIGPKRAIELIQKHKTIEAVLENIDQKKYPPPEEWLFKEARELFKNPDVTPADEIELKWNDPDEEGVVEFMCKKFGFNEERIRNGCQKLKKGRKGATQGRLDNFFKVIPSNNNNKRKADDMKGKKSKKVKKGK</sequence>